<dbReference type="AlphaFoldDB" id="A0A1L7I9S9"/>
<dbReference type="EMBL" id="CP016359">
    <property type="protein sequence ID" value="APU69974.1"/>
    <property type="molecule type" value="Genomic_DNA"/>
</dbReference>
<proteinExistence type="predicted"/>
<evidence type="ECO:0000313" key="2">
    <source>
        <dbReference type="Proteomes" id="UP000186230"/>
    </source>
</evidence>
<sequence>MRNSPKFLLFLLLFSFLKITAQGDLMVMPKRVIFDGNDRSKEVNIANTGTDTATYAISFIQYKMAEDGNFIQIEEPEEGQRFTSDYLRYYPRRVSLAPNEAQTIRLQLSKTGEMTEGEYRSHLYFRAVEKQTALAKEDLQKEEDGISINIRTVFGISIPVIVRRGSTAAEVELKNLQLKVEESPLLSLDIFRSGNQSVYGNFTVTYKAKGQPEVVIGKVNGISVYTPNEKRHFIFPLQTVENIDFTKGSIEVHYEDPKAKASATATLELN</sequence>
<organism evidence="1 2">
    <name type="scientific">Christiangramia flava JLT2011</name>
    <dbReference type="NCBI Taxonomy" id="1229726"/>
    <lineage>
        <taxon>Bacteria</taxon>
        <taxon>Pseudomonadati</taxon>
        <taxon>Bacteroidota</taxon>
        <taxon>Flavobacteriia</taxon>
        <taxon>Flavobacteriales</taxon>
        <taxon>Flavobacteriaceae</taxon>
        <taxon>Christiangramia</taxon>
    </lineage>
</organism>
<gene>
    <name evidence="1" type="ORF">GRFL_3250</name>
</gene>
<evidence type="ECO:0000313" key="1">
    <source>
        <dbReference type="EMBL" id="APU69974.1"/>
    </source>
</evidence>
<dbReference type="InterPro" id="IPR008962">
    <property type="entry name" value="PapD-like_sf"/>
</dbReference>
<dbReference type="OrthoDB" id="6658153at2"/>
<dbReference type="Gene3D" id="2.60.40.10">
    <property type="entry name" value="Immunoglobulins"/>
    <property type="match status" value="1"/>
</dbReference>
<accession>A0A1L7I9S9</accession>
<reference evidence="1 2" key="1">
    <citation type="submission" date="2016-07" db="EMBL/GenBank/DDBJ databases">
        <title>Multi-omics approach to identify versatile polysaccharide utilization systems of a marine flavobacterium Gramella flava.</title>
        <authorList>
            <person name="Tang K."/>
        </authorList>
    </citation>
    <scope>NUCLEOTIDE SEQUENCE [LARGE SCALE GENOMIC DNA]</scope>
    <source>
        <strain evidence="1 2">JLT2011</strain>
    </source>
</reference>
<dbReference type="SUPFAM" id="SSF49354">
    <property type="entry name" value="PapD-like"/>
    <property type="match status" value="1"/>
</dbReference>
<dbReference type="STRING" id="1229726.GRFL_3250"/>
<keyword evidence="2" id="KW-1185">Reference proteome</keyword>
<dbReference type="RefSeq" id="WP_083645555.1">
    <property type="nucleotide sequence ID" value="NZ_AMRU01000004.1"/>
</dbReference>
<name>A0A1L7I9S9_9FLAO</name>
<dbReference type="Proteomes" id="UP000186230">
    <property type="component" value="Chromosome"/>
</dbReference>
<protein>
    <submittedName>
        <fullName evidence="1">Uncharacterized protein</fullName>
    </submittedName>
</protein>
<dbReference type="KEGG" id="gfl:GRFL_3250"/>
<dbReference type="InterPro" id="IPR013783">
    <property type="entry name" value="Ig-like_fold"/>
</dbReference>